<feature type="transmembrane region" description="Helical" evidence="1">
    <location>
        <begin position="160"/>
        <end position="181"/>
    </location>
</feature>
<dbReference type="PhylomeDB" id="A0A0G4FZV3"/>
<dbReference type="PANTHER" id="PTHR35152">
    <property type="entry name" value="DOMAIN SIGNALLING PROTEIN, PUTATIVE (AFU_ORTHOLOGUE AFUA_5G11310)-RELATED"/>
    <property type="match status" value="1"/>
</dbReference>
<name>A0A0G4FZV3_9ALVE</name>
<dbReference type="AlphaFoldDB" id="A0A0G4FZV3"/>
<evidence type="ECO:0000259" key="2">
    <source>
        <dbReference type="PROSITE" id="PS50924"/>
    </source>
</evidence>
<dbReference type="PANTHER" id="PTHR35152:SF1">
    <property type="entry name" value="DOMAIN SIGNALLING PROTEIN, PUTATIVE (AFU_ORTHOLOGUE AFUA_5G11310)-RELATED"/>
    <property type="match status" value="1"/>
</dbReference>
<accession>A0A0G4FZV3</accession>
<dbReference type="InterPro" id="IPR005330">
    <property type="entry name" value="MHYT_dom"/>
</dbReference>
<dbReference type="PROSITE" id="PS50924">
    <property type="entry name" value="MHYT"/>
    <property type="match status" value="1"/>
</dbReference>
<organism evidence="3">
    <name type="scientific">Chromera velia CCMP2878</name>
    <dbReference type="NCBI Taxonomy" id="1169474"/>
    <lineage>
        <taxon>Eukaryota</taxon>
        <taxon>Sar</taxon>
        <taxon>Alveolata</taxon>
        <taxon>Colpodellida</taxon>
        <taxon>Chromeraceae</taxon>
        <taxon>Chromera</taxon>
    </lineage>
</organism>
<keyword evidence="1" id="KW-0812">Transmembrane</keyword>
<protein>
    <recommendedName>
        <fullName evidence="2">MHYT domain-containing protein</fullName>
    </recommendedName>
</protein>
<feature type="transmembrane region" description="Helical" evidence="1">
    <location>
        <begin position="223"/>
        <end position="242"/>
    </location>
</feature>
<sequence length="449" mass="49972">MGEQPTELNFVCEGRDWRRLGHCPYKDGEELQYVFLPELVALSIIYAFLGSYLGLNFADNLKEVSGGAWYYSFSLQAGLAIGICGVWTMHFFGMVSLLLGSKDEVLNENSLYNTPHVARVTILFNVFWTVCSAVIVAISGACAFLIMTWRKKRATIEWSWWRLGASAFFLGSGVILMHFFGMAAQGGKFRMEFHWVFILVSCVLAYVVSAVGMVILFFFKQTVLTRILAACVIAVAVCSVHYTGMLSAKYYFWADGPEEGGVWIKVNTQIVSLSSAFLALCLSAIENTYARQRLQNLRSLSRRVLEEANTKTLKSLKTDHRMQRASIADCTLHKMLEDAGKNAPSREIAPIAPANLEEGRGTQYIVGRPSLESRPIREVEGGDGEAPERVAEAAGGEERRSMIPVTDTGEDEEECNVEEDCCDHVNLALSMRLPPQPVIMVGENPNRRK</sequence>
<keyword evidence="1" id="KW-1133">Transmembrane helix</keyword>
<keyword evidence="1" id="KW-0472">Membrane</keyword>
<dbReference type="Pfam" id="PF03707">
    <property type="entry name" value="MHYT"/>
    <property type="match status" value="1"/>
</dbReference>
<evidence type="ECO:0000313" key="3">
    <source>
        <dbReference type="EMBL" id="CEM21069.1"/>
    </source>
</evidence>
<dbReference type="EMBL" id="CDMZ01000768">
    <property type="protein sequence ID" value="CEM21069.1"/>
    <property type="molecule type" value="Genomic_DNA"/>
</dbReference>
<proteinExistence type="predicted"/>
<feature type="transmembrane region" description="Helical" evidence="1">
    <location>
        <begin position="120"/>
        <end position="148"/>
    </location>
</feature>
<feature type="transmembrane region" description="Helical" evidence="1">
    <location>
        <begin position="39"/>
        <end position="58"/>
    </location>
</feature>
<feature type="domain" description="MHYT" evidence="2">
    <location>
        <begin position="35"/>
        <end position="251"/>
    </location>
</feature>
<feature type="transmembrane region" description="Helical" evidence="1">
    <location>
        <begin position="193"/>
        <end position="216"/>
    </location>
</feature>
<feature type="transmembrane region" description="Helical" evidence="1">
    <location>
        <begin position="262"/>
        <end position="285"/>
    </location>
</feature>
<gene>
    <name evidence="3" type="ORF">Cvel_19560</name>
</gene>
<evidence type="ECO:0000256" key="1">
    <source>
        <dbReference type="SAM" id="Phobius"/>
    </source>
</evidence>
<feature type="transmembrane region" description="Helical" evidence="1">
    <location>
        <begin position="79"/>
        <end position="100"/>
    </location>
</feature>
<dbReference type="VEuPathDB" id="CryptoDB:Cvel_19560"/>
<reference evidence="3" key="1">
    <citation type="submission" date="2014-11" db="EMBL/GenBank/DDBJ databases">
        <authorList>
            <person name="Otto D Thomas"/>
            <person name="Naeem Raeece"/>
        </authorList>
    </citation>
    <scope>NUCLEOTIDE SEQUENCE</scope>
</reference>